<dbReference type="RefSeq" id="WP_138054124.1">
    <property type="nucleotide sequence ID" value="NZ_VAWE01000001.1"/>
</dbReference>
<sequence length="66" mass="7044">MKPITYAQPPVELPLRTDPEPGPVAGCGVCAALAAERREARLRGDRSTVSDCNVELRNHPHPKGAA</sequence>
<organism evidence="2 3">
    <name type="scientific">Streptomyces marianii</name>
    <dbReference type="NCBI Taxonomy" id="1817406"/>
    <lineage>
        <taxon>Bacteria</taxon>
        <taxon>Bacillati</taxon>
        <taxon>Actinomycetota</taxon>
        <taxon>Actinomycetes</taxon>
        <taxon>Kitasatosporales</taxon>
        <taxon>Streptomycetaceae</taxon>
        <taxon>Streptomyces</taxon>
    </lineage>
</organism>
<dbReference type="AlphaFoldDB" id="A0A5R9E4J9"/>
<comment type="caution">
    <text evidence="2">The sequence shown here is derived from an EMBL/GenBank/DDBJ whole genome shotgun (WGS) entry which is preliminary data.</text>
</comment>
<reference evidence="2 3" key="1">
    <citation type="submission" date="2019-05" db="EMBL/GenBank/DDBJ databases">
        <title>Streptomyces marianii sp. nov., a novel marine actinomycete from southern coast of India.</title>
        <authorList>
            <person name="Iniyan A.M."/>
            <person name="Wink J."/>
            <person name="Ramprasad E."/>
            <person name="Ramana C.V."/>
            <person name="Bunk B."/>
            <person name="Sproer C."/>
            <person name="Joseph F.-J.R.S."/>
            <person name="Vincent S.G.P."/>
        </authorList>
    </citation>
    <scope>NUCLEOTIDE SEQUENCE [LARGE SCALE GENOMIC DNA]</scope>
    <source>
        <strain evidence="2 3">ICN19</strain>
    </source>
</reference>
<evidence type="ECO:0000256" key="1">
    <source>
        <dbReference type="SAM" id="MobiDB-lite"/>
    </source>
</evidence>
<evidence type="ECO:0000313" key="3">
    <source>
        <dbReference type="Proteomes" id="UP000305921"/>
    </source>
</evidence>
<gene>
    <name evidence="2" type="ORF">FEF34_18290</name>
</gene>
<feature type="region of interest" description="Disordered" evidence="1">
    <location>
        <begin position="1"/>
        <end position="20"/>
    </location>
</feature>
<proteinExistence type="predicted"/>
<dbReference type="EMBL" id="VAWE01000001">
    <property type="protein sequence ID" value="TLQ44776.1"/>
    <property type="molecule type" value="Genomic_DNA"/>
</dbReference>
<protein>
    <submittedName>
        <fullName evidence="2">Uncharacterized protein</fullName>
    </submittedName>
</protein>
<accession>A0A5R9E4J9</accession>
<dbReference type="Proteomes" id="UP000305921">
    <property type="component" value="Unassembled WGS sequence"/>
</dbReference>
<evidence type="ECO:0000313" key="2">
    <source>
        <dbReference type="EMBL" id="TLQ44776.1"/>
    </source>
</evidence>
<keyword evidence="3" id="KW-1185">Reference proteome</keyword>
<name>A0A5R9E4J9_9ACTN</name>